<dbReference type="InterPro" id="IPR030828">
    <property type="entry name" value="HTH_TyrR"/>
</dbReference>
<dbReference type="Gene3D" id="3.40.50.300">
    <property type="entry name" value="P-loop containing nucleotide triphosphate hydrolases"/>
    <property type="match status" value="1"/>
</dbReference>
<dbReference type="SUPFAM" id="SSF55594">
    <property type="entry name" value="HPr-like"/>
    <property type="match status" value="1"/>
</dbReference>
<dbReference type="PROSITE" id="PS00688">
    <property type="entry name" value="SIGMA54_INTERACT_3"/>
    <property type="match status" value="1"/>
</dbReference>
<keyword evidence="4" id="KW-0805">Transcription regulation</keyword>
<dbReference type="InterPro" id="IPR002078">
    <property type="entry name" value="Sigma_54_int"/>
</dbReference>
<dbReference type="SUPFAM" id="SSF55785">
    <property type="entry name" value="PYP-like sensor domain (PAS domain)"/>
    <property type="match status" value="2"/>
</dbReference>
<dbReference type="RefSeq" id="WP_242977330.1">
    <property type="nucleotide sequence ID" value="NZ_FQVM01000001.1"/>
</dbReference>
<evidence type="ECO:0000313" key="11">
    <source>
        <dbReference type="Proteomes" id="UP000184035"/>
    </source>
</evidence>
<keyword evidence="10" id="KW-0808">Transferase</keyword>
<dbReference type="GO" id="GO:0003677">
    <property type="term" value="F:DNA binding"/>
    <property type="evidence" value="ECO:0007669"/>
    <property type="project" value="UniProtKB-KW"/>
</dbReference>
<evidence type="ECO:0000256" key="6">
    <source>
        <dbReference type="ARBA" id="ARBA00029500"/>
    </source>
</evidence>
<dbReference type="SMART" id="SM00091">
    <property type="entry name" value="PAS"/>
    <property type="match status" value="2"/>
</dbReference>
<dbReference type="Pfam" id="PF00989">
    <property type="entry name" value="PAS"/>
    <property type="match status" value="2"/>
</dbReference>
<evidence type="ECO:0000256" key="5">
    <source>
        <dbReference type="ARBA" id="ARBA00023163"/>
    </source>
</evidence>
<dbReference type="PROSITE" id="PS51350">
    <property type="entry name" value="PTS_HPR_DOM"/>
    <property type="match status" value="1"/>
</dbReference>
<dbReference type="PANTHER" id="PTHR32071">
    <property type="entry name" value="TRANSCRIPTIONAL REGULATORY PROTEIN"/>
    <property type="match status" value="1"/>
</dbReference>
<dbReference type="SMART" id="SM00382">
    <property type="entry name" value="AAA"/>
    <property type="match status" value="1"/>
</dbReference>
<gene>
    <name evidence="10" type="ORF">SAMN05443638_10136</name>
</gene>
<evidence type="ECO:0000256" key="1">
    <source>
        <dbReference type="ARBA" id="ARBA00022741"/>
    </source>
</evidence>
<dbReference type="SUPFAM" id="SSF52540">
    <property type="entry name" value="P-loop containing nucleoside triphosphate hydrolases"/>
    <property type="match status" value="1"/>
</dbReference>
<dbReference type="STRING" id="1533.SAMN05443638_10136"/>
<dbReference type="InterPro" id="IPR013767">
    <property type="entry name" value="PAS_fold"/>
</dbReference>
<dbReference type="InterPro" id="IPR000014">
    <property type="entry name" value="PAS"/>
</dbReference>
<dbReference type="GO" id="GO:0016740">
    <property type="term" value="F:transferase activity"/>
    <property type="evidence" value="ECO:0007669"/>
    <property type="project" value="UniProtKB-KW"/>
</dbReference>
<proteinExistence type="predicted"/>
<evidence type="ECO:0000259" key="8">
    <source>
        <dbReference type="PROSITE" id="PS50112"/>
    </source>
</evidence>
<evidence type="ECO:0000259" key="7">
    <source>
        <dbReference type="PROSITE" id="PS50045"/>
    </source>
</evidence>
<dbReference type="InterPro" id="IPR025944">
    <property type="entry name" value="Sigma_54_int_dom_CS"/>
</dbReference>
<sequence>MKIKSVVIKHRKGLHGRIVAMIVHKADEIQERYKVKIFLKCKDKKKAPATALMAIVNMKIKLGDEVFIGVDGERENEAMEEIIEFLEGDFSLPDEGTLKQVDNIINSNLMAWELIFQNIHNGIIVVNEKDNIVLVNSAAEKLLNLQGVDVIGKGSLEVLGTIGINIFKEIEKNTIAKRIRVGNSLLMMFTSPVEVDGVLKGAVLILQDISRLERAKIELGEVKELKERLQLILETVQDGICMVNGDGIITYVNKSYEKITGEKEEELIGKNIYKISPNGARVKVLTEGKGIIDAISKKRNGETVVANVTPIIVEDEKLGVVSVIKNISAVQKLTQKLSEMTQRADYLEEELIRTKKPEEVFEKYVGRSGKIVDALAIALKAATSDATVLIRGESGTGKELIADGIHYASIRNGGPFVRVNCAAIPSALLESELFGHEKGAFTGAIKRKLGKFELAKGGTIFLDEIGEMEKSMQSKILRVIQEKEFQRVGGEETIKVDVRIITATHRNLEQMVKDSEFREDLYYRLNVIPIYLPPLRERKQDIALLLEYFLMELQSGKKDKIKMITNEAMEAMLAYRWPGNIRELRNIMERIIALTDKNYICLEDLPSYIKSAKWNNGNKLGEKDIEQINNSKINYDKEITCYEEINIKDEIINSDEILPLKEYEKIIIEKALIKYGSYNKAAKVLGVTHKTVSAKAKEYGIEKETIWRKINS</sequence>
<dbReference type="Gene3D" id="3.30.1340.10">
    <property type="entry name" value="HPr-like"/>
    <property type="match status" value="1"/>
</dbReference>
<evidence type="ECO:0000256" key="4">
    <source>
        <dbReference type="ARBA" id="ARBA00023015"/>
    </source>
</evidence>
<dbReference type="GO" id="GO:0006355">
    <property type="term" value="P:regulation of DNA-templated transcription"/>
    <property type="evidence" value="ECO:0007669"/>
    <property type="project" value="InterPro"/>
</dbReference>
<dbReference type="InterPro" id="IPR058031">
    <property type="entry name" value="AAA_lid_NorR"/>
</dbReference>
<dbReference type="InterPro" id="IPR035895">
    <property type="entry name" value="HPr-like_sf"/>
</dbReference>
<evidence type="ECO:0000256" key="3">
    <source>
        <dbReference type="ARBA" id="ARBA00022840"/>
    </source>
</evidence>
<feature type="domain" description="PAS" evidence="8">
    <location>
        <begin position="115"/>
        <end position="153"/>
    </location>
</feature>
<feature type="domain" description="PAS" evidence="8">
    <location>
        <begin position="225"/>
        <end position="271"/>
    </location>
</feature>
<accession>A0A1M4SHZ7</accession>
<dbReference type="Pfam" id="PF00381">
    <property type="entry name" value="PTS-HPr"/>
    <property type="match status" value="1"/>
</dbReference>
<dbReference type="InterPro" id="IPR009057">
    <property type="entry name" value="Homeodomain-like_sf"/>
</dbReference>
<dbReference type="GO" id="GO:0005524">
    <property type="term" value="F:ATP binding"/>
    <property type="evidence" value="ECO:0007669"/>
    <property type="project" value="UniProtKB-KW"/>
</dbReference>
<evidence type="ECO:0000313" key="10">
    <source>
        <dbReference type="EMBL" id="SHE31778.1"/>
    </source>
</evidence>
<dbReference type="EMBL" id="FQVM01000001">
    <property type="protein sequence ID" value="SHE31778.1"/>
    <property type="molecule type" value="Genomic_DNA"/>
</dbReference>
<name>A0A1M4SHZ7_9CLOT</name>
<evidence type="ECO:0000259" key="9">
    <source>
        <dbReference type="PROSITE" id="PS51350"/>
    </source>
</evidence>
<keyword evidence="2" id="KW-0058">Aromatic hydrocarbons catabolism</keyword>
<dbReference type="InterPro" id="IPR035965">
    <property type="entry name" value="PAS-like_dom_sf"/>
</dbReference>
<dbReference type="Pfam" id="PF18024">
    <property type="entry name" value="HTH_50"/>
    <property type="match status" value="1"/>
</dbReference>
<dbReference type="InterPro" id="IPR025662">
    <property type="entry name" value="Sigma_54_int_dom_ATP-bd_1"/>
</dbReference>
<dbReference type="SUPFAM" id="SSF46689">
    <property type="entry name" value="Homeodomain-like"/>
    <property type="match status" value="1"/>
</dbReference>
<dbReference type="Pfam" id="PF00158">
    <property type="entry name" value="Sigma54_activat"/>
    <property type="match status" value="1"/>
</dbReference>
<keyword evidence="5" id="KW-0804">Transcription</keyword>
<dbReference type="PANTHER" id="PTHR32071:SF57">
    <property type="entry name" value="C4-DICARBOXYLATE TRANSPORT TRANSCRIPTIONAL REGULATORY PROTEIN DCTD"/>
    <property type="match status" value="1"/>
</dbReference>
<dbReference type="InterPro" id="IPR027417">
    <property type="entry name" value="P-loop_NTPase"/>
</dbReference>
<keyword evidence="3" id="KW-0067">ATP-binding</keyword>
<dbReference type="Pfam" id="PF25601">
    <property type="entry name" value="AAA_lid_14"/>
    <property type="match status" value="1"/>
</dbReference>
<protein>
    <recommendedName>
        <fullName evidence="6">HTH-type transcriptional regulatory protein TyrR</fullName>
    </recommendedName>
</protein>
<dbReference type="PROSITE" id="PS00675">
    <property type="entry name" value="SIGMA54_INTERACT_1"/>
    <property type="match status" value="1"/>
</dbReference>
<dbReference type="NCBIfam" id="TIGR00229">
    <property type="entry name" value="sensory_box"/>
    <property type="match status" value="2"/>
</dbReference>
<dbReference type="CDD" id="cd00009">
    <property type="entry name" value="AAA"/>
    <property type="match status" value="1"/>
</dbReference>
<dbReference type="InterPro" id="IPR003593">
    <property type="entry name" value="AAA+_ATPase"/>
</dbReference>
<dbReference type="InterPro" id="IPR000032">
    <property type="entry name" value="HPr-like"/>
</dbReference>
<dbReference type="Gene3D" id="1.10.10.60">
    <property type="entry name" value="Homeodomain-like"/>
    <property type="match status" value="1"/>
</dbReference>
<organism evidence="10 11">
    <name type="scientific">Clostridium fallax</name>
    <dbReference type="NCBI Taxonomy" id="1533"/>
    <lineage>
        <taxon>Bacteria</taxon>
        <taxon>Bacillati</taxon>
        <taxon>Bacillota</taxon>
        <taxon>Clostridia</taxon>
        <taxon>Eubacteriales</taxon>
        <taxon>Clostridiaceae</taxon>
        <taxon>Clostridium</taxon>
    </lineage>
</organism>
<dbReference type="PROSITE" id="PS50045">
    <property type="entry name" value="SIGMA54_INTERACT_4"/>
    <property type="match status" value="1"/>
</dbReference>
<dbReference type="FunFam" id="3.40.50.300:FF:000006">
    <property type="entry name" value="DNA-binding transcriptional regulator NtrC"/>
    <property type="match status" value="1"/>
</dbReference>
<dbReference type="Proteomes" id="UP000184035">
    <property type="component" value="Unassembled WGS sequence"/>
</dbReference>
<dbReference type="CDD" id="cd00130">
    <property type="entry name" value="PAS"/>
    <property type="match status" value="2"/>
</dbReference>
<dbReference type="Gene3D" id="1.10.8.60">
    <property type="match status" value="1"/>
</dbReference>
<keyword evidence="11" id="KW-1185">Reference proteome</keyword>
<dbReference type="Gene3D" id="3.30.450.20">
    <property type="entry name" value="PAS domain"/>
    <property type="match status" value="2"/>
</dbReference>
<dbReference type="AlphaFoldDB" id="A0A1M4SHZ7"/>
<feature type="domain" description="HPr" evidence="9">
    <location>
        <begin position="1"/>
        <end position="96"/>
    </location>
</feature>
<keyword evidence="1" id="KW-0547">Nucleotide-binding</keyword>
<reference evidence="10 11" key="1">
    <citation type="submission" date="2016-11" db="EMBL/GenBank/DDBJ databases">
        <authorList>
            <person name="Jaros S."/>
            <person name="Januszkiewicz K."/>
            <person name="Wedrychowicz H."/>
        </authorList>
    </citation>
    <scope>NUCLEOTIDE SEQUENCE [LARGE SCALE GENOMIC DNA]</scope>
    <source>
        <strain evidence="10 11">DSM 2631</strain>
    </source>
</reference>
<evidence type="ECO:0000256" key="2">
    <source>
        <dbReference type="ARBA" id="ARBA00022797"/>
    </source>
</evidence>
<dbReference type="PROSITE" id="PS50112">
    <property type="entry name" value="PAS"/>
    <property type="match status" value="2"/>
</dbReference>
<feature type="domain" description="Sigma-54 factor interaction" evidence="7">
    <location>
        <begin position="364"/>
        <end position="593"/>
    </location>
</feature>